<dbReference type="SUPFAM" id="SSF52172">
    <property type="entry name" value="CheY-like"/>
    <property type="match status" value="1"/>
</dbReference>
<keyword evidence="3 8" id="KW-0597">Phosphoprotein</keyword>
<evidence type="ECO:0000313" key="12">
    <source>
        <dbReference type="Proteomes" id="UP000245202"/>
    </source>
</evidence>
<evidence type="ECO:0000259" key="10">
    <source>
        <dbReference type="PROSITE" id="PS50110"/>
    </source>
</evidence>
<organism evidence="11 12">
    <name type="scientific">Paenibacillus agaridevorans</name>
    <dbReference type="NCBI Taxonomy" id="171404"/>
    <lineage>
        <taxon>Bacteria</taxon>
        <taxon>Bacillati</taxon>
        <taxon>Bacillota</taxon>
        <taxon>Bacilli</taxon>
        <taxon>Bacillales</taxon>
        <taxon>Paenibacillaceae</taxon>
        <taxon>Paenibacillus</taxon>
    </lineage>
</organism>
<keyword evidence="5" id="KW-0805">Transcription regulation</keyword>
<dbReference type="GO" id="GO:0005737">
    <property type="term" value="C:cytoplasm"/>
    <property type="evidence" value="ECO:0007669"/>
    <property type="project" value="UniProtKB-SubCell"/>
</dbReference>
<dbReference type="SUPFAM" id="SSF46689">
    <property type="entry name" value="Homeodomain-like"/>
    <property type="match status" value="1"/>
</dbReference>
<dbReference type="InterPro" id="IPR001789">
    <property type="entry name" value="Sig_transdc_resp-reg_receiver"/>
</dbReference>
<evidence type="ECO:0000256" key="1">
    <source>
        <dbReference type="ARBA" id="ARBA00004496"/>
    </source>
</evidence>
<proteinExistence type="predicted"/>
<dbReference type="SMART" id="SM00448">
    <property type="entry name" value="REC"/>
    <property type="match status" value="1"/>
</dbReference>
<keyword evidence="4" id="KW-0902">Two-component regulatory system</keyword>
<evidence type="ECO:0000256" key="5">
    <source>
        <dbReference type="ARBA" id="ARBA00023015"/>
    </source>
</evidence>
<name>A0A2R5EJ95_9BACL</name>
<evidence type="ECO:0000256" key="7">
    <source>
        <dbReference type="ARBA" id="ARBA00023163"/>
    </source>
</evidence>
<dbReference type="Gene3D" id="1.10.10.60">
    <property type="entry name" value="Homeodomain-like"/>
    <property type="match status" value="2"/>
</dbReference>
<dbReference type="PROSITE" id="PS01124">
    <property type="entry name" value="HTH_ARAC_FAMILY_2"/>
    <property type="match status" value="1"/>
</dbReference>
<evidence type="ECO:0000256" key="6">
    <source>
        <dbReference type="ARBA" id="ARBA00023125"/>
    </source>
</evidence>
<feature type="domain" description="Response regulatory" evidence="10">
    <location>
        <begin position="2"/>
        <end position="119"/>
    </location>
</feature>
<dbReference type="EMBL" id="BDQX01000054">
    <property type="protein sequence ID" value="GBG06682.1"/>
    <property type="molecule type" value="Genomic_DNA"/>
</dbReference>
<dbReference type="Pfam" id="PF00072">
    <property type="entry name" value="Response_reg"/>
    <property type="match status" value="1"/>
</dbReference>
<evidence type="ECO:0000259" key="9">
    <source>
        <dbReference type="PROSITE" id="PS01124"/>
    </source>
</evidence>
<feature type="modified residue" description="4-aspartylphosphate" evidence="8">
    <location>
        <position position="54"/>
    </location>
</feature>
<dbReference type="Pfam" id="PF12833">
    <property type="entry name" value="HTH_18"/>
    <property type="match status" value="1"/>
</dbReference>
<evidence type="ECO:0000256" key="3">
    <source>
        <dbReference type="ARBA" id="ARBA00022553"/>
    </source>
</evidence>
<dbReference type="PANTHER" id="PTHR42713:SF3">
    <property type="entry name" value="TRANSCRIPTIONAL REGULATORY PROTEIN HPTR"/>
    <property type="match status" value="1"/>
</dbReference>
<dbReference type="PRINTS" id="PR00032">
    <property type="entry name" value="HTHARAC"/>
</dbReference>
<dbReference type="PROSITE" id="PS50110">
    <property type="entry name" value="RESPONSE_REGULATORY"/>
    <property type="match status" value="1"/>
</dbReference>
<dbReference type="InterPro" id="IPR011006">
    <property type="entry name" value="CheY-like_superfamily"/>
</dbReference>
<dbReference type="AlphaFoldDB" id="A0A2R5EJ95"/>
<dbReference type="Gene3D" id="3.40.50.2300">
    <property type="match status" value="1"/>
</dbReference>
<keyword evidence="6 11" id="KW-0238">DNA-binding</keyword>
<evidence type="ECO:0000256" key="4">
    <source>
        <dbReference type="ARBA" id="ARBA00023012"/>
    </source>
</evidence>
<evidence type="ECO:0000313" key="11">
    <source>
        <dbReference type="EMBL" id="GBG06682.1"/>
    </source>
</evidence>
<dbReference type="InterPro" id="IPR018060">
    <property type="entry name" value="HTH_AraC"/>
</dbReference>
<dbReference type="RefSeq" id="WP_108991896.1">
    <property type="nucleotide sequence ID" value="NZ_BDQX01000054.1"/>
</dbReference>
<dbReference type="GO" id="GO:0003700">
    <property type="term" value="F:DNA-binding transcription factor activity"/>
    <property type="evidence" value="ECO:0007669"/>
    <property type="project" value="InterPro"/>
</dbReference>
<dbReference type="CDD" id="cd17536">
    <property type="entry name" value="REC_YesN-like"/>
    <property type="match status" value="1"/>
</dbReference>
<reference evidence="11 12" key="1">
    <citation type="submission" date="2017-08" db="EMBL/GenBank/DDBJ databases">
        <title>Substantial Increase in Enzyme Production by Combined Drug-Resistance Mutations in Paenibacillus agaridevorans.</title>
        <authorList>
            <person name="Tanaka Y."/>
            <person name="Funane K."/>
            <person name="Hosaka T."/>
            <person name="Shiwa Y."/>
            <person name="Fujita N."/>
            <person name="Miyazaki T."/>
            <person name="Yoshikawa H."/>
            <person name="Murakami K."/>
            <person name="Kasahara K."/>
            <person name="Inaoka T."/>
            <person name="Hiraga Y."/>
            <person name="Ochi K."/>
        </authorList>
    </citation>
    <scope>NUCLEOTIDE SEQUENCE [LARGE SCALE GENOMIC DNA]</scope>
    <source>
        <strain evidence="11 12">T-3040</strain>
    </source>
</reference>
<dbReference type="InterPro" id="IPR051552">
    <property type="entry name" value="HptR"/>
</dbReference>
<keyword evidence="7" id="KW-0804">Transcription</keyword>
<comment type="subcellular location">
    <subcellularLocation>
        <location evidence="1">Cytoplasm</location>
    </subcellularLocation>
</comment>
<dbReference type="SMART" id="SM00342">
    <property type="entry name" value="HTH_ARAC"/>
    <property type="match status" value="1"/>
</dbReference>
<accession>A0A2R5EJ95</accession>
<keyword evidence="2" id="KW-0963">Cytoplasm</keyword>
<sequence>MKVLVVDDEIVIRRGIVKLLEQPGGHISGIEEAKNGEEALNRIKTGRFDLLITDIQMPVMNGLQLIAKARELYPELAIIVLSGYAEFQYVQQALRHQVSDYLLKPITGDKLQEVISRVLLNDPAKWTSRMDEESIRLMKETVASLVKNVLAERTEESDAAIDRWGAHLNGRGHTLLEMKRIMGHFGLLFRSELMLAHKRPPGSESTPVSPAASSPEELLQSWKLILREEIRLVAGSRAPRNKRIVDEAIAEISMRYGDASLNLSGLAENGGLSPAYLSKIFREVMKKPITQYISEFRLENAKEMLLREDAPKINHIAEQCGFNDYPYFSKIFKKYYGVAPLEYKEKNNSTM</sequence>
<dbReference type="InterPro" id="IPR009057">
    <property type="entry name" value="Homeodomain-like_sf"/>
</dbReference>
<dbReference type="GO" id="GO:0043565">
    <property type="term" value="F:sequence-specific DNA binding"/>
    <property type="evidence" value="ECO:0007669"/>
    <property type="project" value="InterPro"/>
</dbReference>
<protein>
    <submittedName>
        <fullName evidence="11">DNA-binding response regulator</fullName>
    </submittedName>
</protein>
<comment type="caution">
    <text evidence="11">The sequence shown here is derived from an EMBL/GenBank/DDBJ whole genome shotgun (WGS) entry which is preliminary data.</text>
</comment>
<dbReference type="Proteomes" id="UP000245202">
    <property type="component" value="Unassembled WGS sequence"/>
</dbReference>
<feature type="domain" description="HTH araC/xylS-type" evidence="9">
    <location>
        <begin position="246"/>
        <end position="346"/>
    </location>
</feature>
<dbReference type="InterPro" id="IPR020449">
    <property type="entry name" value="Tscrpt_reg_AraC-type_HTH"/>
</dbReference>
<dbReference type="PANTHER" id="PTHR42713">
    <property type="entry name" value="HISTIDINE KINASE-RELATED"/>
    <property type="match status" value="1"/>
</dbReference>
<keyword evidence="12" id="KW-1185">Reference proteome</keyword>
<gene>
    <name evidence="11" type="ORF">PAT3040_01212</name>
</gene>
<evidence type="ECO:0000256" key="2">
    <source>
        <dbReference type="ARBA" id="ARBA00022490"/>
    </source>
</evidence>
<dbReference type="GO" id="GO:0000160">
    <property type="term" value="P:phosphorelay signal transduction system"/>
    <property type="evidence" value="ECO:0007669"/>
    <property type="project" value="UniProtKB-KW"/>
</dbReference>
<evidence type="ECO:0000256" key="8">
    <source>
        <dbReference type="PROSITE-ProRule" id="PRU00169"/>
    </source>
</evidence>